<accession>A0A0R2DUH5</accession>
<dbReference type="GO" id="GO:0044877">
    <property type="term" value="F:protein-containing complex binding"/>
    <property type="evidence" value="ECO:0007669"/>
    <property type="project" value="TreeGrafter"/>
</dbReference>
<reference evidence="2 3" key="1">
    <citation type="journal article" date="2015" name="Genome Announc.">
        <title>Expanding the biotechnology potential of lactobacilli through comparative genomics of 213 strains and associated genera.</title>
        <authorList>
            <person name="Sun Z."/>
            <person name="Harris H.M."/>
            <person name="McCann A."/>
            <person name="Guo C."/>
            <person name="Argimon S."/>
            <person name="Zhang W."/>
            <person name="Yang X."/>
            <person name="Jeffery I.B."/>
            <person name="Cooney J.C."/>
            <person name="Kagawa T.F."/>
            <person name="Liu W."/>
            <person name="Song Y."/>
            <person name="Salvetti E."/>
            <person name="Wrobel A."/>
            <person name="Rasinkangas P."/>
            <person name="Parkhill J."/>
            <person name="Rea M.C."/>
            <person name="O'Sullivan O."/>
            <person name="Ritari J."/>
            <person name="Douillard F.P."/>
            <person name="Paul Ross R."/>
            <person name="Yang R."/>
            <person name="Briner A.E."/>
            <person name="Felis G.E."/>
            <person name="de Vos W.M."/>
            <person name="Barrangou R."/>
            <person name="Klaenhammer T.R."/>
            <person name="Caufield P.W."/>
            <person name="Cui Y."/>
            <person name="Zhang H."/>
            <person name="O'Toole P.W."/>
        </authorList>
    </citation>
    <scope>NUCLEOTIDE SEQUENCE [LARGE SCALE GENOMIC DNA]</scope>
    <source>
        <strain evidence="2 3">DSM 21376</strain>
    </source>
</reference>
<dbReference type="PATRIC" id="fig|1423806.3.peg.901"/>
<dbReference type="InterPro" id="IPR051207">
    <property type="entry name" value="ComplexI_NDUFA9_subunit"/>
</dbReference>
<evidence type="ECO:0000313" key="2">
    <source>
        <dbReference type="EMBL" id="KRN07599.1"/>
    </source>
</evidence>
<evidence type="ECO:0000313" key="3">
    <source>
        <dbReference type="Proteomes" id="UP000050961"/>
    </source>
</evidence>
<sequence>MDNLKVLLIGGSGFVGRGILQYLAADSNFDLISISRSGRPHGTQAWLEQVTWIRSDLNHDENWKKYAAAADWVLDLIGVLIEKNYHEYQQKSVTPAKELIKYLHDKDVPTKLLFVSAKHAPFFMKNYMRAKKEVEADIMRKLPDRGYIVYPGMIYAQERKMVYFSAELLKLALRIPVLKQLLAGYEPIKRTAFSREIRQILLGHDSFLLQDQYR</sequence>
<dbReference type="PANTHER" id="PTHR12126">
    <property type="entry name" value="NADH-UBIQUINONE OXIDOREDUCTASE 39 KDA SUBUNIT-RELATED"/>
    <property type="match status" value="1"/>
</dbReference>
<dbReference type="EMBL" id="AYZF01000002">
    <property type="protein sequence ID" value="KRN07599.1"/>
    <property type="molecule type" value="Genomic_DNA"/>
</dbReference>
<comment type="caution">
    <text evidence="2">The sequence shown here is derived from an EMBL/GenBank/DDBJ whole genome shotgun (WGS) entry which is preliminary data.</text>
</comment>
<dbReference type="InterPro" id="IPR001509">
    <property type="entry name" value="Epimerase_deHydtase"/>
</dbReference>
<dbReference type="Pfam" id="PF01370">
    <property type="entry name" value="Epimerase"/>
    <property type="match status" value="1"/>
</dbReference>
<proteinExistence type="predicted"/>
<evidence type="ECO:0000259" key="1">
    <source>
        <dbReference type="Pfam" id="PF01370"/>
    </source>
</evidence>
<dbReference type="SUPFAM" id="SSF51735">
    <property type="entry name" value="NAD(P)-binding Rossmann-fold domains"/>
    <property type="match status" value="1"/>
</dbReference>
<dbReference type="Proteomes" id="UP000050961">
    <property type="component" value="Unassembled WGS sequence"/>
</dbReference>
<organism evidence="2 3">
    <name type="scientific">Liquorilactobacillus sucicola DSM 21376 = JCM 15457</name>
    <dbReference type="NCBI Taxonomy" id="1423806"/>
    <lineage>
        <taxon>Bacteria</taxon>
        <taxon>Bacillati</taxon>
        <taxon>Bacillota</taxon>
        <taxon>Bacilli</taxon>
        <taxon>Lactobacillales</taxon>
        <taxon>Lactobacillaceae</taxon>
        <taxon>Liquorilactobacillus</taxon>
    </lineage>
</organism>
<dbReference type="PANTHER" id="PTHR12126:SF16">
    <property type="entry name" value="MIOREX COMPLEX COMPONENT 2"/>
    <property type="match status" value="1"/>
</dbReference>
<dbReference type="STRING" id="1423806.FD15_GL000888"/>
<dbReference type="eggNOG" id="COG0702">
    <property type="taxonomic scope" value="Bacteria"/>
</dbReference>
<dbReference type="Gene3D" id="3.40.50.720">
    <property type="entry name" value="NAD(P)-binding Rossmann-like Domain"/>
    <property type="match status" value="1"/>
</dbReference>
<feature type="domain" description="NAD-dependent epimerase/dehydratase" evidence="1">
    <location>
        <begin position="6"/>
        <end position="118"/>
    </location>
</feature>
<dbReference type="InterPro" id="IPR036291">
    <property type="entry name" value="NAD(P)-bd_dom_sf"/>
</dbReference>
<gene>
    <name evidence="2" type="ORF">FD15_GL000888</name>
</gene>
<name>A0A0R2DUH5_9LACO</name>
<keyword evidence="3" id="KW-1185">Reference proteome</keyword>
<protein>
    <submittedName>
        <fullName evidence="2">NADH dehydrogenase</fullName>
    </submittedName>
</protein>
<dbReference type="AlphaFoldDB" id="A0A0R2DUH5"/>